<proteinExistence type="predicted"/>
<keyword evidence="2" id="KW-1185">Reference proteome</keyword>
<gene>
    <name evidence="1" type="ORF">BDR25DRAFT_30592</name>
</gene>
<evidence type="ECO:0000313" key="1">
    <source>
        <dbReference type="EMBL" id="KAF2471109.1"/>
    </source>
</evidence>
<comment type="caution">
    <text evidence="1">The sequence shown here is derived from an EMBL/GenBank/DDBJ whole genome shotgun (WGS) entry which is preliminary data.</text>
</comment>
<organism evidence="1 2">
    <name type="scientific">Lindgomyces ingoldianus</name>
    <dbReference type="NCBI Taxonomy" id="673940"/>
    <lineage>
        <taxon>Eukaryota</taxon>
        <taxon>Fungi</taxon>
        <taxon>Dikarya</taxon>
        <taxon>Ascomycota</taxon>
        <taxon>Pezizomycotina</taxon>
        <taxon>Dothideomycetes</taxon>
        <taxon>Pleosporomycetidae</taxon>
        <taxon>Pleosporales</taxon>
        <taxon>Lindgomycetaceae</taxon>
        <taxon>Lindgomyces</taxon>
    </lineage>
</organism>
<evidence type="ECO:0000313" key="2">
    <source>
        <dbReference type="Proteomes" id="UP000799755"/>
    </source>
</evidence>
<reference evidence="1" key="1">
    <citation type="journal article" date="2020" name="Stud. Mycol.">
        <title>101 Dothideomycetes genomes: a test case for predicting lifestyles and emergence of pathogens.</title>
        <authorList>
            <person name="Haridas S."/>
            <person name="Albert R."/>
            <person name="Binder M."/>
            <person name="Bloem J."/>
            <person name="Labutti K."/>
            <person name="Salamov A."/>
            <person name="Andreopoulos B."/>
            <person name="Baker S."/>
            <person name="Barry K."/>
            <person name="Bills G."/>
            <person name="Bluhm B."/>
            <person name="Cannon C."/>
            <person name="Castanera R."/>
            <person name="Culley D."/>
            <person name="Daum C."/>
            <person name="Ezra D."/>
            <person name="Gonzalez J."/>
            <person name="Henrissat B."/>
            <person name="Kuo A."/>
            <person name="Liang C."/>
            <person name="Lipzen A."/>
            <person name="Lutzoni F."/>
            <person name="Magnuson J."/>
            <person name="Mondo S."/>
            <person name="Nolan M."/>
            <person name="Ohm R."/>
            <person name="Pangilinan J."/>
            <person name="Park H.-J."/>
            <person name="Ramirez L."/>
            <person name="Alfaro M."/>
            <person name="Sun H."/>
            <person name="Tritt A."/>
            <person name="Yoshinaga Y."/>
            <person name="Zwiers L.-H."/>
            <person name="Turgeon B."/>
            <person name="Goodwin S."/>
            <person name="Spatafora J."/>
            <person name="Crous P."/>
            <person name="Grigoriev I."/>
        </authorList>
    </citation>
    <scope>NUCLEOTIDE SEQUENCE</scope>
    <source>
        <strain evidence="1">ATCC 200398</strain>
    </source>
</reference>
<sequence>MTACGPAIFNQTADGGFRILQHKMHLSTFAFNARRLRNREPLEKVLACSSPDLAAPASQAPRSRISPHFAPSSTSHPHEFKSSMAAHLPGTVRLRMTGHLPSASEGARHSPFGRLQDTSDSRLELDVVQ</sequence>
<dbReference type="EMBL" id="MU003506">
    <property type="protein sequence ID" value="KAF2471109.1"/>
    <property type="molecule type" value="Genomic_DNA"/>
</dbReference>
<dbReference type="Proteomes" id="UP000799755">
    <property type="component" value="Unassembled WGS sequence"/>
</dbReference>
<protein>
    <submittedName>
        <fullName evidence="1">Uncharacterized protein</fullName>
    </submittedName>
</protein>
<name>A0ACB6QVN8_9PLEO</name>
<accession>A0ACB6QVN8</accession>